<dbReference type="Gene3D" id="3.90.1150.10">
    <property type="entry name" value="Aspartate Aminotransferase, domain 1"/>
    <property type="match status" value="1"/>
</dbReference>
<comment type="similarity">
    <text evidence="2 4">Belongs to the class-III pyridoxal-phosphate-dependent aminotransferase family.</text>
</comment>
<accession>A0A2U1TU29</accession>
<dbReference type="PROSITE" id="PS00600">
    <property type="entry name" value="AA_TRANSFER_CLASS_3"/>
    <property type="match status" value="1"/>
</dbReference>
<dbReference type="RefSeq" id="WP_109054256.1">
    <property type="nucleotide sequence ID" value="NZ_QDKJ01000006.1"/>
</dbReference>
<dbReference type="CDD" id="cd00610">
    <property type="entry name" value="OAT_like"/>
    <property type="match status" value="1"/>
</dbReference>
<name>A0A2U1TU29_9GAMM</name>
<dbReference type="PANTHER" id="PTHR45688">
    <property type="match status" value="1"/>
</dbReference>
<proteinExistence type="inferred from homology"/>
<dbReference type="InterPro" id="IPR049704">
    <property type="entry name" value="Aminotrans_3_PPA_site"/>
</dbReference>
<dbReference type="InterPro" id="IPR015421">
    <property type="entry name" value="PyrdxlP-dep_Trfase_major"/>
</dbReference>
<reference evidence="5 6" key="1">
    <citation type="submission" date="2018-04" db="EMBL/GenBank/DDBJ databases">
        <title>Brenneria corticis sp.nov.</title>
        <authorList>
            <person name="Li Y."/>
        </authorList>
    </citation>
    <scope>NUCLEOTIDE SEQUENCE [LARGE SCALE GENOMIC DNA]</scope>
    <source>
        <strain evidence="5 6">LMG 27715</strain>
    </source>
</reference>
<dbReference type="InterPro" id="IPR005814">
    <property type="entry name" value="Aminotrans_3"/>
</dbReference>
<sequence length="431" mass="46769">MSQETASQKTADGNALLSRRQRVLGSGYRLFYEQPLHVARGEGVWLFDHQGNRYLDVYNNVASVGHCHPAVVEAIARQSATLNTHTRYLHHAIIDFAEDLLTEFPAELNNVMFTCTGSEANDLALRIARHVTGGSGVLVTRWAYHGVTSALAEVSPSLGSGVPRGDHVRLIDAPDQYRRPGAFIASIESALATMEQAGIRPAALLMDTIFSSDGVFCAPEGEMAQAAALIRQAGGLFIADEVQPGFGRTGETMWGFARHGVVPDLVSLGKPMGNGHPIAGLVGRSALFEAFGREVRYFNTFGGNPVSCQAAHAVLRVIREEQLRQNAQRVGDYLQQGLTQLAQHVPLLGDIRAYGLFIGAELVTDREHKQPASAQAAQVVNEMRQRGVLISATGPAANILKIRPPLVFREEHADVFLNTLSDVLMLPAIRR</sequence>
<dbReference type="Pfam" id="PF00202">
    <property type="entry name" value="Aminotran_3"/>
    <property type="match status" value="1"/>
</dbReference>
<dbReference type="GO" id="GO:0030170">
    <property type="term" value="F:pyridoxal phosphate binding"/>
    <property type="evidence" value="ECO:0007669"/>
    <property type="project" value="InterPro"/>
</dbReference>
<dbReference type="InterPro" id="IPR015424">
    <property type="entry name" value="PyrdxlP-dep_Trfase"/>
</dbReference>
<evidence type="ECO:0000313" key="6">
    <source>
        <dbReference type="Proteomes" id="UP000245138"/>
    </source>
</evidence>
<protein>
    <submittedName>
        <fullName evidence="5">Aspartate aminotransferase family protein</fullName>
    </submittedName>
</protein>
<keyword evidence="3 4" id="KW-0663">Pyridoxal phosphate</keyword>
<evidence type="ECO:0000313" key="5">
    <source>
        <dbReference type="EMBL" id="PWC12900.1"/>
    </source>
</evidence>
<evidence type="ECO:0000256" key="3">
    <source>
        <dbReference type="ARBA" id="ARBA00022898"/>
    </source>
</evidence>
<dbReference type="SUPFAM" id="SSF53383">
    <property type="entry name" value="PLP-dependent transferases"/>
    <property type="match status" value="1"/>
</dbReference>
<evidence type="ECO:0000256" key="1">
    <source>
        <dbReference type="ARBA" id="ARBA00001933"/>
    </source>
</evidence>
<gene>
    <name evidence="5" type="ORF">B4923_09845</name>
</gene>
<dbReference type="PIRSF" id="PIRSF000521">
    <property type="entry name" value="Transaminase_4ab_Lys_Orn"/>
    <property type="match status" value="1"/>
</dbReference>
<comment type="cofactor">
    <cofactor evidence="1">
        <name>pyridoxal 5'-phosphate</name>
        <dbReference type="ChEBI" id="CHEBI:597326"/>
    </cofactor>
</comment>
<dbReference type="AlphaFoldDB" id="A0A2U1TU29"/>
<dbReference type="Gene3D" id="3.40.640.10">
    <property type="entry name" value="Type I PLP-dependent aspartate aminotransferase-like (Major domain)"/>
    <property type="match status" value="1"/>
</dbReference>
<dbReference type="InterPro" id="IPR015422">
    <property type="entry name" value="PyrdxlP-dep_Trfase_small"/>
</dbReference>
<dbReference type="OrthoDB" id="9801052at2"/>
<keyword evidence="6" id="KW-1185">Reference proteome</keyword>
<dbReference type="EMBL" id="QDKJ01000006">
    <property type="protein sequence ID" value="PWC12900.1"/>
    <property type="molecule type" value="Genomic_DNA"/>
</dbReference>
<dbReference type="Proteomes" id="UP000245138">
    <property type="component" value="Unassembled WGS sequence"/>
</dbReference>
<dbReference type="PANTHER" id="PTHR45688:SF13">
    <property type="entry name" value="ALANINE--GLYOXYLATE AMINOTRANSFERASE 2-LIKE"/>
    <property type="match status" value="1"/>
</dbReference>
<dbReference type="GO" id="GO:0008483">
    <property type="term" value="F:transaminase activity"/>
    <property type="evidence" value="ECO:0007669"/>
    <property type="project" value="UniProtKB-KW"/>
</dbReference>
<evidence type="ECO:0000256" key="2">
    <source>
        <dbReference type="ARBA" id="ARBA00008954"/>
    </source>
</evidence>
<comment type="caution">
    <text evidence="5">The sequence shown here is derived from an EMBL/GenBank/DDBJ whole genome shotgun (WGS) entry which is preliminary data.</text>
</comment>
<evidence type="ECO:0000256" key="4">
    <source>
        <dbReference type="RuleBase" id="RU003560"/>
    </source>
</evidence>
<keyword evidence="5" id="KW-0808">Transferase</keyword>
<keyword evidence="5" id="KW-0032">Aminotransferase</keyword>
<organism evidence="5 6">
    <name type="scientific">Brenneria roseae subsp. americana</name>
    <dbReference type="NCBI Taxonomy" id="1508507"/>
    <lineage>
        <taxon>Bacteria</taxon>
        <taxon>Pseudomonadati</taxon>
        <taxon>Pseudomonadota</taxon>
        <taxon>Gammaproteobacteria</taxon>
        <taxon>Enterobacterales</taxon>
        <taxon>Pectobacteriaceae</taxon>
        <taxon>Brenneria</taxon>
    </lineage>
</organism>